<evidence type="ECO:0000313" key="4">
    <source>
        <dbReference type="Proteomes" id="UP000334990"/>
    </source>
</evidence>
<gene>
    <name evidence="3" type="ORF">Acor_64970</name>
</gene>
<evidence type="ECO:0000256" key="2">
    <source>
        <dbReference type="SAM" id="Phobius"/>
    </source>
</evidence>
<dbReference type="AlphaFoldDB" id="A0A5M3W7V8"/>
<comment type="caution">
    <text evidence="3">The sequence shown here is derived from an EMBL/GenBank/DDBJ whole genome shotgun (WGS) entry which is preliminary data.</text>
</comment>
<protein>
    <recommendedName>
        <fullName evidence="5">YtxH domain-containing protein</fullName>
    </recommendedName>
</protein>
<reference evidence="3 4" key="1">
    <citation type="submission" date="2019-10" db="EMBL/GenBank/DDBJ databases">
        <title>Whole genome shotgun sequence of Acrocarpospora corrugata NBRC 13972.</title>
        <authorList>
            <person name="Ichikawa N."/>
            <person name="Kimura A."/>
            <person name="Kitahashi Y."/>
            <person name="Komaki H."/>
            <person name="Oguchi A."/>
        </authorList>
    </citation>
    <scope>NUCLEOTIDE SEQUENCE [LARGE SCALE GENOMIC DNA]</scope>
    <source>
        <strain evidence="3 4">NBRC 13972</strain>
    </source>
</reference>
<sequence length="151" mass="16629">MVLPTTWSGRMKAQAVRAADKVGPMASNAREGAYSRFEDARVWAAPKLDHAAHSVEDQLAPRLSALLAQTARRVDPTPMKMQTRTNWPSLVLLGGLALGAIGFVMYRRNAQHWADVMKNSADETKRKVGEAADSMEEKLGKRTDEVTGRKP</sequence>
<evidence type="ECO:0000313" key="3">
    <source>
        <dbReference type="EMBL" id="GES04429.1"/>
    </source>
</evidence>
<evidence type="ECO:0000256" key="1">
    <source>
        <dbReference type="SAM" id="MobiDB-lite"/>
    </source>
</evidence>
<keyword evidence="2" id="KW-0812">Transmembrane</keyword>
<dbReference type="EMBL" id="BLAD01000081">
    <property type="protein sequence ID" value="GES04429.1"/>
    <property type="molecule type" value="Genomic_DNA"/>
</dbReference>
<evidence type="ECO:0008006" key="5">
    <source>
        <dbReference type="Google" id="ProtNLM"/>
    </source>
</evidence>
<keyword evidence="4" id="KW-1185">Reference proteome</keyword>
<feature type="region of interest" description="Disordered" evidence="1">
    <location>
        <begin position="120"/>
        <end position="151"/>
    </location>
</feature>
<dbReference type="Proteomes" id="UP000334990">
    <property type="component" value="Unassembled WGS sequence"/>
</dbReference>
<keyword evidence="2" id="KW-0472">Membrane</keyword>
<feature type="transmembrane region" description="Helical" evidence="2">
    <location>
        <begin position="87"/>
        <end position="106"/>
    </location>
</feature>
<organism evidence="3 4">
    <name type="scientific">Acrocarpospora corrugata</name>
    <dbReference type="NCBI Taxonomy" id="35763"/>
    <lineage>
        <taxon>Bacteria</taxon>
        <taxon>Bacillati</taxon>
        <taxon>Actinomycetota</taxon>
        <taxon>Actinomycetes</taxon>
        <taxon>Streptosporangiales</taxon>
        <taxon>Streptosporangiaceae</taxon>
        <taxon>Acrocarpospora</taxon>
    </lineage>
</organism>
<accession>A0A5M3W7V8</accession>
<keyword evidence="2" id="KW-1133">Transmembrane helix</keyword>
<proteinExistence type="predicted"/>
<name>A0A5M3W7V8_9ACTN</name>